<evidence type="ECO:0000313" key="9">
    <source>
        <dbReference type="EMBL" id="EUD69248.1"/>
    </source>
</evidence>
<evidence type="ECO:0000256" key="8">
    <source>
        <dbReference type="ARBA" id="ARBA00033426"/>
    </source>
</evidence>
<protein>
    <recommendedName>
        <fullName evidence="4">DNA-3-methyladenine glycosylase II</fullName>
        <ecNumber evidence="4">3.2.2.21</ecNumber>
    </recommendedName>
    <alternativeName>
        <fullName evidence="8">3-methyladenine DNA glycosidase</fullName>
    </alternativeName>
</protein>
<dbReference type="InterPro" id="IPR036995">
    <property type="entry name" value="MPG_sf"/>
</dbReference>
<keyword evidence="10" id="KW-1185">Reference proteome</keyword>
<dbReference type="InterPro" id="IPR003180">
    <property type="entry name" value="MPG"/>
</dbReference>
<evidence type="ECO:0000256" key="5">
    <source>
        <dbReference type="ARBA" id="ARBA00022763"/>
    </source>
</evidence>
<sequence length="459" mass="51382">MQNEKRCRKRRVPLAATASPAVTKLDRQCGTLTGAAKEAAGRRTSPRKKYFFENNEMTVFTEEFYLQKNVLSITEALIGHILWVYDRGGKRLYGSRITELEAYNGTEDKASHAYNNKKTNRNATMFGKGGVSYVYLCYGIHNCLNIVTNEENIPDAILVRSLEPFYGTHGMLLNRYGIHSGGSVLGRGSPGRVSCAVKGEGGGISPIGFPDQPPPHQSDYCMDKEKLQRIDTVKAILKSINMRKLAKVCSGPGCVTKCLAITRQDDKASFFSDRPQYSREGKKLLLDVKHVAAPVQGRGDTGVAAQADRECIAECAAERIAGRMEERVVDRVAERDHLPEGPHPASEGKNISPDHCSTCNISDFQRSRFFISICPSTSQIINFYEALVSQKRENHNYIEDVYSQYKAHLLDYFSCMKWEQEEIVVQRDKRVGVAYAEEAALYDYRFLLKGHPSISVLPK</sequence>
<comment type="catalytic activity">
    <reaction evidence="1">
        <text>Hydrolysis of alkylated DNA, releasing 3-methyladenine, 3-methylguanine, 7-methylguanine and 7-methyladenine.</text>
        <dbReference type="EC" id="3.2.2.21"/>
    </reaction>
</comment>
<dbReference type="Proteomes" id="UP000030640">
    <property type="component" value="Unassembled WGS sequence"/>
</dbReference>
<evidence type="ECO:0000256" key="6">
    <source>
        <dbReference type="ARBA" id="ARBA00022801"/>
    </source>
</evidence>
<dbReference type="HAMAP" id="MF_00527">
    <property type="entry name" value="3MGH"/>
    <property type="match status" value="1"/>
</dbReference>
<dbReference type="GO" id="GO:0003677">
    <property type="term" value="F:DNA binding"/>
    <property type="evidence" value="ECO:0007669"/>
    <property type="project" value="InterPro"/>
</dbReference>
<dbReference type="OrthoDB" id="6353017at2759"/>
<dbReference type="GO" id="GO:0003905">
    <property type="term" value="F:alkylbase DNA N-glycosylase activity"/>
    <property type="evidence" value="ECO:0007669"/>
    <property type="project" value="UniProtKB-EC"/>
</dbReference>
<evidence type="ECO:0000256" key="4">
    <source>
        <dbReference type="ARBA" id="ARBA00012000"/>
    </source>
</evidence>
<evidence type="ECO:0000256" key="2">
    <source>
        <dbReference type="ARBA" id="ARBA00002421"/>
    </source>
</evidence>
<dbReference type="GO" id="GO:0006284">
    <property type="term" value="P:base-excision repair"/>
    <property type="evidence" value="ECO:0007669"/>
    <property type="project" value="InterPro"/>
</dbReference>
<comment type="function">
    <text evidence="2">Hydrolysis of the deoxyribose N-glycosidic bond to excise 3-methyladenine, and 7-methylguanine from the damaged DNA polymer formed by alkylation lesions.</text>
</comment>
<evidence type="ECO:0000313" key="10">
    <source>
        <dbReference type="Proteomes" id="UP000030640"/>
    </source>
</evidence>
<gene>
    <name evidence="9" type="ORF">C922_00111</name>
</gene>
<dbReference type="EC" id="3.2.2.21" evidence="4"/>
<accession>W7AD61</accession>
<dbReference type="VEuPathDB" id="PlasmoDB:C922_00111"/>
<name>W7AD61_9APIC</name>
<evidence type="ECO:0000256" key="1">
    <source>
        <dbReference type="ARBA" id="ARBA00000086"/>
    </source>
</evidence>
<dbReference type="Gene3D" id="3.10.300.10">
    <property type="entry name" value="Methylpurine-DNA glycosylase (MPG)"/>
    <property type="match status" value="1"/>
</dbReference>
<dbReference type="AlphaFoldDB" id="W7AD61"/>
<comment type="similarity">
    <text evidence="3">Belongs to the DNA glycosylase MPG family.</text>
</comment>
<dbReference type="Pfam" id="PF02245">
    <property type="entry name" value="Pur_DNA_glyco"/>
    <property type="match status" value="1"/>
</dbReference>
<keyword evidence="7" id="KW-0234">DNA repair</keyword>
<dbReference type="EMBL" id="KI965460">
    <property type="protein sequence ID" value="EUD69248.1"/>
    <property type="molecule type" value="Genomic_DNA"/>
</dbReference>
<dbReference type="PANTHER" id="PTHR10429:SF0">
    <property type="entry name" value="DNA-3-METHYLADENINE GLYCOSYLASE"/>
    <property type="match status" value="1"/>
</dbReference>
<dbReference type="SUPFAM" id="SSF50486">
    <property type="entry name" value="FMT C-terminal domain-like"/>
    <property type="match status" value="1"/>
</dbReference>
<dbReference type="RefSeq" id="XP_008813950.1">
    <property type="nucleotide sequence ID" value="XM_008815728.1"/>
</dbReference>
<keyword evidence="5" id="KW-0227">DNA damage</keyword>
<evidence type="ECO:0000256" key="3">
    <source>
        <dbReference type="ARBA" id="ARBA00009232"/>
    </source>
</evidence>
<proteinExistence type="inferred from homology"/>
<organism evidence="9 10">
    <name type="scientific">Plasmodium inui San Antonio 1</name>
    <dbReference type="NCBI Taxonomy" id="1237626"/>
    <lineage>
        <taxon>Eukaryota</taxon>
        <taxon>Sar</taxon>
        <taxon>Alveolata</taxon>
        <taxon>Apicomplexa</taxon>
        <taxon>Aconoidasida</taxon>
        <taxon>Haemosporida</taxon>
        <taxon>Plasmodiidae</taxon>
        <taxon>Plasmodium</taxon>
        <taxon>Plasmodium (Plasmodium)</taxon>
    </lineage>
</organism>
<keyword evidence="6" id="KW-0378">Hydrolase</keyword>
<dbReference type="InterPro" id="IPR011034">
    <property type="entry name" value="Formyl_transferase-like_C_sf"/>
</dbReference>
<dbReference type="PANTHER" id="PTHR10429">
    <property type="entry name" value="DNA-3-METHYLADENINE GLYCOSYLASE"/>
    <property type="match status" value="1"/>
</dbReference>
<reference evidence="9 10" key="1">
    <citation type="submission" date="2013-02" db="EMBL/GenBank/DDBJ databases">
        <title>The Genome Sequence of Plasmodium inui San Antonio 1.</title>
        <authorList>
            <consortium name="The Broad Institute Genome Sequencing Platform"/>
            <consortium name="The Broad Institute Genome Sequencing Center for Infectious Disease"/>
            <person name="Neafsey D."/>
            <person name="Cheeseman I."/>
            <person name="Volkman S."/>
            <person name="Adams J."/>
            <person name="Walker B."/>
            <person name="Young S.K."/>
            <person name="Zeng Q."/>
            <person name="Gargeya S."/>
            <person name="Fitzgerald M."/>
            <person name="Haas B."/>
            <person name="Abouelleil A."/>
            <person name="Alvarado L."/>
            <person name="Arachchi H.M."/>
            <person name="Berlin A.M."/>
            <person name="Chapman S.B."/>
            <person name="Dewar J."/>
            <person name="Goldberg J."/>
            <person name="Griggs A."/>
            <person name="Gujja S."/>
            <person name="Hansen M."/>
            <person name="Howarth C."/>
            <person name="Imamovic A."/>
            <person name="Larimer J."/>
            <person name="McCowan C."/>
            <person name="Murphy C."/>
            <person name="Neiman D."/>
            <person name="Pearson M."/>
            <person name="Priest M."/>
            <person name="Roberts A."/>
            <person name="Saif S."/>
            <person name="Shea T."/>
            <person name="Sisk P."/>
            <person name="Sykes S."/>
            <person name="Wortman J."/>
            <person name="Nusbaum C."/>
            <person name="Birren B."/>
        </authorList>
    </citation>
    <scope>NUCLEOTIDE SEQUENCE [LARGE SCALE GENOMIC DNA]</scope>
    <source>
        <strain evidence="9 10">San Antonio 1</strain>
    </source>
</reference>
<evidence type="ECO:0000256" key="7">
    <source>
        <dbReference type="ARBA" id="ARBA00023204"/>
    </source>
</evidence>
<dbReference type="GeneID" id="20035385"/>